<accession>A0A0A8VB82</accession>
<evidence type="ECO:0008006" key="3">
    <source>
        <dbReference type="Google" id="ProtNLM"/>
    </source>
</evidence>
<dbReference type="EMBL" id="LN681231">
    <property type="protein sequence ID" value="CEK27022.1"/>
    <property type="molecule type" value="Genomic_DNA"/>
</dbReference>
<dbReference type="AlphaFoldDB" id="A0A0A8VB82"/>
<feature type="transmembrane region" description="Helical" evidence="1">
    <location>
        <begin position="12"/>
        <end position="34"/>
    </location>
</feature>
<organism evidence="2">
    <name type="scientific">Yersinia ruckeri</name>
    <dbReference type="NCBI Taxonomy" id="29486"/>
    <lineage>
        <taxon>Bacteria</taxon>
        <taxon>Pseudomonadati</taxon>
        <taxon>Pseudomonadota</taxon>
        <taxon>Gammaproteobacteria</taxon>
        <taxon>Enterobacterales</taxon>
        <taxon>Yersiniaceae</taxon>
        <taxon>Yersinia</taxon>
    </lineage>
</organism>
<keyword evidence="1" id="KW-0472">Membrane</keyword>
<sequence>MFDLNEYDKKIEVIVVFYFIGIIYAIFMIYVGIYEISQESGESHAVFYQMLLIFSGSIIVVAFIWSLLYRINSAKK</sequence>
<keyword evidence="1" id="KW-0812">Transmembrane</keyword>
<proteinExistence type="predicted"/>
<keyword evidence="1" id="KW-1133">Transmembrane helix</keyword>
<name>A0A0A8VB82_YERRU</name>
<gene>
    <name evidence="2" type="ORF">CSF007_6325</name>
</gene>
<evidence type="ECO:0000313" key="2">
    <source>
        <dbReference type="EMBL" id="CEK27022.1"/>
    </source>
</evidence>
<feature type="transmembrane region" description="Helical" evidence="1">
    <location>
        <begin position="46"/>
        <end position="68"/>
    </location>
</feature>
<evidence type="ECO:0000256" key="1">
    <source>
        <dbReference type="SAM" id="Phobius"/>
    </source>
</evidence>
<reference evidence="2" key="1">
    <citation type="journal article" date="2015" name="Genome Announc.">
        <title>Complete Genome Sequence of Yersinia ruckeri Strain CSF007-82, Etiologic Agent of Red Mouth Disease in Salmonid Fish.</title>
        <authorList>
            <person name="Nelson M.C."/>
            <person name="LaPatra S.E."/>
            <person name="Welch T.J."/>
            <person name="Graf J."/>
        </authorList>
    </citation>
    <scope>NUCLEOTIDE SEQUENCE</scope>
    <source>
        <strain evidence="2">CSF007-82</strain>
    </source>
</reference>
<protein>
    <recommendedName>
        <fullName evidence="3">Inner membrane protein</fullName>
    </recommendedName>
</protein>